<evidence type="ECO:0000256" key="1">
    <source>
        <dbReference type="SAM" id="MobiDB-lite"/>
    </source>
</evidence>
<keyword evidence="3" id="KW-1185">Reference proteome</keyword>
<accession>A0AA88SKU8</accession>
<dbReference type="Proteomes" id="UP001187415">
    <property type="component" value="Unassembled WGS sequence"/>
</dbReference>
<comment type="caution">
    <text evidence="2">The sequence shown here is derived from an EMBL/GenBank/DDBJ whole genome shotgun (WGS) entry which is preliminary data.</text>
</comment>
<evidence type="ECO:0000313" key="3">
    <source>
        <dbReference type="Proteomes" id="UP001187415"/>
    </source>
</evidence>
<feature type="compositionally biased region" description="Polar residues" evidence="1">
    <location>
        <begin position="103"/>
        <end position="122"/>
    </location>
</feature>
<dbReference type="EMBL" id="JAUPFM010000009">
    <property type="protein sequence ID" value="KAK2842781.1"/>
    <property type="molecule type" value="Genomic_DNA"/>
</dbReference>
<feature type="compositionally biased region" description="Polar residues" evidence="1">
    <location>
        <begin position="1"/>
        <end position="18"/>
    </location>
</feature>
<organism evidence="2 3">
    <name type="scientific">Channa striata</name>
    <name type="common">Snakehead murrel</name>
    <name type="synonym">Ophicephalus striatus</name>
    <dbReference type="NCBI Taxonomy" id="64152"/>
    <lineage>
        <taxon>Eukaryota</taxon>
        <taxon>Metazoa</taxon>
        <taxon>Chordata</taxon>
        <taxon>Craniata</taxon>
        <taxon>Vertebrata</taxon>
        <taxon>Euteleostomi</taxon>
        <taxon>Actinopterygii</taxon>
        <taxon>Neopterygii</taxon>
        <taxon>Teleostei</taxon>
        <taxon>Neoteleostei</taxon>
        <taxon>Acanthomorphata</taxon>
        <taxon>Anabantaria</taxon>
        <taxon>Anabantiformes</taxon>
        <taxon>Channoidei</taxon>
        <taxon>Channidae</taxon>
        <taxon>Channa</taxon>
    </lineage>
</organism>
<name>A0AA88SKU8_CHASR</name>
<evidence type="ECO:0000313" key="2">
    <source>
        <dbReference type="EMBL" id="KAK2842781.1"/>
    </source>
</evidence>
<gene>
    <name evidence="2" type="ORF">Q5P01_012981</name>
</gene>
<feature type="region of interest" description="Disordered" evidence="1">
    <location>
        <begin position="1"/>
        <end position="20"/>
    </location>
</feature>
<feature type="region of interest" description="Disordered" evidence="1">
    <location>
        <begin position="82"/>
        <end position="176"/>
    </location>
</feature>
<proteinExistence type="predicted"/>
<protein>
    <submittedName>
        <fullName evidence="2">Uncharacterized protein</fullName>
    </submittedName>
</protein>
<reference evidence="2" key="1">
    <citation type="submission" date="2023-07" db="EMBL/GenBank/DDBJ databases">
        <title>Chromosome-level Genome Assembly of Striped Snakehead (Channa striata).</title>
        <authorList>
            <person name="Liu H."/>
        </authorList>
    </citation>
    <scope>NUCLEOTIDE SEQUENCE</scope>
    <source>
        <strain evidence="2">Gz</strain>
        <tissue evidence="2">Muscle</tissue>
    </source>
</reference>
<dbReference type="AlphaFoldDB" id="A0AA88SKU8"/>
<sequence>MGTSKSSPFCSDLNSSEGELSYDGTVNRLVAVAAGGQRDEDETSQTIEAPVTQGTFLHAAGLDQVSVPVSGVSSQMFPDVSSCVGSTPARSDRVGRSGAWNPSPATDSAQTGSVHTVKTCSHSGLPEDPSHGRADSPKCAVRRGKSCVTGDTGDSQAHHTSRLQDGSPRGLTELVSGLSRDSMVRVRVLGARTNMKQ</sequence>